<keyword evidence="2" id="KW-1185">Reference proteome</keyword>
<sequence length="110" mass="12307">MRSKFRYRSRTFETCLILHLEPDLPKNGMAGSVPQKSKVLCTLPASVFQTARTSTSHPSSYSHQHCCNSFIIAGKSSRDHHSSHRNASDCQHSSETLQFNIERFGARPSG</sequence>
<protein>
    <submittedName>
        <fullName evidence="1">Uncharacterized protein</fullName>
    </submittedName>
</protein>
<proteinExistence type="predicted"/>
<evidence type="ECO:0000313" key="2">
    <source>
        <dbReference type="Proteomes" id="UP000012073"/>
    </source>
</evidence>
<dbReference type="GeneID" id="17319860"/>
<accession>R7Q3Q6</accession>
<dbReference type="RefSeq" id="XP_005712143.1">
    <property type="nucleotide sequence ID" value="XM_005712086.1"/>
</dbReference>
<dbReference type="EMBL" id="HG001508">
    <property type="protein sequence ID" value="CDF32478.1"/>
    <property type="molecule type" value="Genomic_DNA"/>
</dbReference>
<dbReference type="Gramene" id="CDF32478">
    <property type="protein sequence ID" value="CDF32478"/>
    <property type="gene ID" value="CHC_T00008180001"/>
</dbReference>
<name>R7Q3Q6_CHOCR</name>
<reference evidence="2" key="1">
    <citation type="journal article" date="2013" name="Proc. Natl. Acad. Sci. U.S.A.">
        <title>Genome structure and metabolic features in the red seaweed Chondrus crispus shed light on evolution of the Archaeplastida.</title>
        <authorList>
            <person name="Collen J."/>
            <person name="Porcel B."/>
            <person name="Carre W."/>
            <person name="Ball S.G."/>
            <person name="Chaparro C."/>
            <person name="Tonon T."/>
            <person name="Barbeyron T."/>
            <person name="Michel G."/>
            <person name="Noel B."/>
            <person name="Valentin K."/>
            <person name="Elias M."/>
            <person name="Artiguenave F."/>
            <person name="Arun A."/>
            <person name="Aury J.M."/>
            <person name="Barbosa-Neto J.F."/>
            <person name="Bothwell J.H."/>
            <person name="Bouget F.Y."/>
            <person name="Brillet L."/>
            <person name="Cabello-Hurtado F."/>
            <person name="Capella-Gutierrez S."/>
            <person name="Charrier B."/>
            <person name="Cladiere L."/>
            <person name="Cock J.M."/>
            <person name="Coelho S.M."/>
            <person name="Colleoni C."/>
            <person name="Czjzek M."/>
            <person name="Da Silva C."/>
            <person name="Delage L."/>
            <person name="Denoeud F."/>
            <person name="Deschamps P."/>
            <person name="Dittami S.M."/>
            <person name="Gabaldon T."/>
            <person name="Gachon C.M."/>
            <person name="Groisillier A."/>
            <person name="Herve C."/>
            <person name="Jabbari K."/>
            <person name="Katinka M."/>
            <person name="Kloareg B."/>
            <person name="Kowalczyk N."/>
            <person name="Labadie K."/>
            <person name="Leblanc C."/>
            <person name="Lopez P.J."/>
            <person name="McLachlan D.H."/>
            <person name="Meslet-Cladiere L."/>
            <person name="Moustafa A."/>
            <person name="Nehr Z."/>
            <person name="Nyvall Collen P."/>
            <person name="Panaud O."/>
            <person name="Partensky F."/>
            <person name="Poulain J."/>
            <person name="Rensing S.A."/>
            <person name="Rousvoal S."/>
            <person name="Samson G."/>
            <person name="Symeonidi A."/>
            <person name="Weissenbach J."/>
            <person name="Zambounis A."/>
            <person name="Wincker P."/>
            <person name="Boyen C."/>
        </authorList>
    </citation>
    <scope>NUCLEOTIDE SEQUENCE [LARGE SCALE GENOMIC DNA]</scope>
    <source>
        <strain evidence="2">cv. Stackhouse</strain>
    </source>
</reference>
<organism evidence="1 2">
    <name type="scientific">Chondrus crispus</name>
    <name type="common">Carrageen Irish moss</name>
    <name type="synonym">Polymorpha crispa</name>
    <dbReference type="NCBI Taxonomy" id="2769"/>
    <lineage>
        <taxon>Eukaryota</taxon>
        <taxon>Rhodophyta</taxon>
        <taxon>Florideophyceae</taxon>
        <taxon>Rhodymeniophycidae</taxon>
        <taxon>Gigartinales</taxon>
        <taxon>Gigartinaceae</taxon>
        <taxon>Chondrus</taxon>
    </lineage>
</organism>
<evidence type="ECO:0000313" key="1">
    <source>
        <dbReference type="EMBL" id="CDF32478.1"/>
    </source>
</evidence>
<dbReference type="KEGG" id="ccp:CHC_T00008180001"/>
<dbReference type="AlphaFoldDB" id="R7Q3Q6"/>
<dbReference type="Proteomes" id="UP000012073">
    <property type="component" value="Unassembled WGS sequence"/>
</dbReference>
<gene>
    <name evidence="1" type="ORF">CHC_T00008180001</name>
</gene>